<feature type="region of interest" description="Disordered" evidence="1">
    <location>
        <begin position="1"/>
        <end position="21"/>
    </location>
</feature>
<reference evidence="2 3" key="1">
    <citation type="submission" date="2009-01" db="EMBL/GenBank/DDBJ databases">
        <title>Complete sequence of chromosome of Methylobacterium nodulans ORS 2060.</title>
        <authorList>
            <consortium name="US DOE Joint Genome Institute"/>
            <person name="Lucas S."/>
            <person name="Copeland A."/>
            <person name="Lapidus A."/>
            <person name="Glavina del Rio T."/>
            <person name="Dalin E."/>
            <person name="Tice H."/>
            <person name="Bruce D."/>
            <person name="Goodwin L."/>
            <person name="Pitluck S."/>
            <person name="Sims D."/>
            <person name="Brettin T."/>
            <person name="Detter J.C."/>
            <person name="Han C."/>
            <person name="Larimer F."/>
            <person name="Land M."/>
            <person name="Hauser L."/>
            <person name="Kyrpides N."/>
            <person name="Ivanova N."/>
            <person name="Marx C.J."/>
            <person name="Richardson P."/>
        </authorList>
    </citation>
    <scope>NUCLEOTIDE SEQUENCE [LARGE SCALE GENOMIC DNA]</scope>
    <source>
        <strain evidence="3">LMG 21967 / CNCM I-2342 / ORS 2060</strain>
    </source>
</reference>
<dbReference type="KEGG" id="mno:Mnod_4077"/>
<dbReference type="EMBL" id="CP001349">
    <property type="protein sequence ID" value="ACL58956.1"/>
    <property type="molecule type" value="Genomic_DNA"/>
</dbReference>
<evidence type="ECO:0000256" key="1">
    <source>
        <dbReference type="SAM" id="MobiDB-lite"/>
    </source>
</evidence>
<dbReference type="AlphaFoldDB" id="B8ITP0"/>
<name>B8ITP0_METNO</name>
<dbReference type="HOGENOM" id="CLU_1244122_0_0_5"/>
<organism evidence="2 3">
    <name type="scientific">Methylobacterium nodulans (strain LMG 21967 / CNCM I-2342 / ORS 2060)</name>
    <dbReference type="NCBI Taxonomy" id="460265"/>
    <lineage>
        <taxon>Bacteria</taxon>
        <taxon>Pseudomonadati</taxon>
        <taxon>Pseudomonadota</taxon>
        <taxon>Alphaproteobacteria</taxon>
        <taxon>Hyphomicrobiales</taxon>
        <taxon>Methylobacteriaceae</taxon>
        <taxon>Methylobacterium</taxon>
    </lineage>
</organism>
<accession>B8ITP0</accession>
<gene>
    <name evidence="2" type="ordered locus">Mnod_4077</name>
</gene>
<sequence>MAAAVDEGARDPDAVPAGRPVLRNGDLADGLRDRLLDRGRHNGRVEILAILPVRAVAPRRAVLRPRNRVNRPGHLFDHRRPKEVRIEVAAVPTVAPILAIAARLTRSARRAVDTVATILARASVGPVLAVPAIQASHATDEEVLAGRHCQDQDAVLGEDRLRDAAARHPGLTPLAAFRLPLLQRLNAGEQRRDVLGEIALDRPEDGLGQEFGITHSQSPLPA</sequence>
<proteinExistence type="predicted"/>
<keyword evidence="3" id="KW-1185">Reference proteome</keyword>
<evidence type="ECO:0000313" key="2">
    <source>
        <dbReference type="EMBL" id="ACL58956.1"/>
    </source>
</evidence>
<dbReference type="Proteomes" id="UP000008207">
    <property type="component" value="Chromosome"/>
</dbReference>
<evidence type="ECO:0000313" key="3">
    <source>
        <dbReference type="Proteomes" id="UP000008207"/>
    </source>
</evidence>
<protein>
    <submittedName>
        <fullName evidence="2">Uncharacterized protein</fullName>
    </submittedName>
</protein>